<dbReference type="InterPro" id="IPR041623">
    <property type="entry name" value="NOG1_N"/>
</dbReference>
<dbReference type="AlphaFoldDB" id="W0JP26"/>
<feature type="domain" description="Nucleolar GTP-binding protein 1 Rossman-fold" evidence="2">
    <location>
        <begin position="241"/>
        <end position="298"/>
    </location>
</feature>
<dbReference type="PRINTS" id="PR00326">
    <property type="entry name" value="GTP1OBG"/>
</dbReference>
<dbReference type="PATRIC" id="fig|797299.3.peg.2684"/>
<dbReference type="PANTHER" id="PTHR45759">
    <property type="entry name" value="NUCLEOLAR GTP-BINDING PROTEIN 1"/>
    <property type="match status" value="1"/>
</dbReference>
<keyword evidence="1" id="KW-0342">GTP-binding</keyword>
<feature type="domain" description="NOG1 N-terminal helical" evidence="3">
    <location>
        <begin position="93"/>
        <end position="170"/>
    </location>
</feature>
<evidence type="ECO:0000313" key="5">
    <source>
        <dbReference type="Proteomes" id="UP000019024"/>
    </source>
</evidence>
<dbReference type="Pfam" id="PF17835">
    <property type="entry name" value="NOG1_N"/>
    <property type="match status" value="2"/>
</dbReference>
<dbReference type="InterPro" id="IPR005225">
    <property type="entry name" value="Small_GTP-bd"/>
</dbReference>
<dbReference type="Proteomes" id="UP000019024">
    <property type="component" value="Chromosome"/>
</dbReference>
<name>W0JP26_9EURY</name>
<evidence type="ECO:0000313" key="4">
    <source>
        <dbReference type="EMBL" id="AHG00471.1"/>
    </source>
</evidence>
<reference evidence="4 5" key="1">
    <citation type="submission" date="2014-01" db="EMBL/GenBank/DDBJ databases">
        <authorList>
            <consortium name="DOE Joint Genome Institute"/>
            <person name="Anderson I."/>
            <person name="Huntemann M."/>
            <person name="Han J."/>
            <person name="Chen A."/>
            <person name="Kyrpides N."/>
            <person name="Mavromatis K."/>
            <person name="Markowitz V."/>
            <person name="Palaniappan K."/>
            <person name="Ivanova N."/>
            <person name="Schaumberg A."/>
            <person name="Pati A."/>
            <person name="Liolios K."/>
            <person name="Nordberg H.P."/>
            <person name="Cantor M.N."/>
            <person name="Hua S.X."/>
            <person name="Woyke T."/>
        </authorList>
    </citation>
    <scope>NUCLEOTIDE SEQUENCE [LARGE SCALE GENOMIC DNA]</scope>
    <source>
        <strain evidence="4 5">XH-48</strain>
    </source>
</reference>
<gene>
    <name evidence="4" type="ORF">HALLA_18390</name>
</gene>
<evidence type="ECO:0000259" key="2">
    <source>
        <dbReference type="Pfam" id="PF06858"/>
    </source>
</evidence>
<dbReference type="RefSeq" id="WP_049953723.1">
    <property type="nucleotide sequence ID" value="NZ_CP007055.1"/>
</dbReference>
<keyword evidence="1" id="KW-0547">Nucleotide-binding</keyword>
<dbReference type="KEGG" id="hlr:HALLA_18390"/>
<dbReference type="EMBL" id="CP007055">
    <property type="protein sequence ID" value="AHG00471.1"/>
    <property type="molecule type" value="Genomic_DNA"/>
</dbReference>
<evidence type="ECO:0000259" key="3">
    <source>
        <dbReference type="Pfam" id="PF17835"/>
    </source>
</evidence>
<organism evidence="4 5">
    <name type="scientific">Halostagnicola larsenii XH-48</name>
    <dbReference type="NCBI Taxonomy" id="797299"/>
    <lineage>
        <taxon>Archaea</taxon>
        <taxon>Methanobacteriati</taxon>
        <taxon>Methanobacteriota</taxon>
        <taxon>Stenosarchaea group</taxon>
        <taxon>Halobacteria</taxon>
        <taxon>Halobacteriales</taxon>
        <taxon>Natrialbaceae</taxon>
        <taxon>Halostagnicola</taxon>
    </lineage>
</organism>
<dbReference type="GeneID" id="25146368"/>
<dbReference type="OrthoDB" id="147673at2157"/>
<dbReference type="NCBIfam" id="TIGR00231">
    <property type="entry name" value="small_GTP"/>
    <property type="match status" value="1"/>
</dbReference>
<dbReference type="GO" id="GO:0005525">
    <property type="term" value="F:GTP binding"/>
    <property type="evidence" value="ECO:0007669"/>
    <property type="project" value="UniProtKB-KW"/>
</dbReference>
<dbReference type="HOGENOM" id="CLU_011784_0_0_2"/>
<dbReference type="CDD" id="cd01897">
    <property type="entry name" value="NOG"/>
    <property type="match status" value="1"/>
</dbReference>
<evidence type="ECO:0000256" key="1">
    <source>
        <dbReference type="ARBA" id="ARBA00023134"/>
    </source>
</evidence>
<dbReference type="STRING" id="797299.HALLA_18390"/>
<dbReference type="InterPro" id="IPR027417">
    <property type="entry name" value="P-loop_NTPase"/>
</dbReference>
<dbReference type="InterPro" id="IPR010674">
    <property type="entry name" value="NOG1_Rossman_fold_dom"/>
</dbReference>
<accession>W0JP26</accession>
<dbReference type="eggNOG" id="arCOG00352">
    <property type="taxonomic scope" value="Archaea"/>
</dbReference>
<dbReference type="Pfam" id="PF06858">
    <property type="entry name" value="NOG1"/>
    <property type="match status" value="1"/>
</dbReference>
<keyword evidence="5" id="KW-1185">Reference proteome</keyword>
<sequence length="338" mass="37645">MIFEDLPTTPTSEELIDKAFSRAARSGNAKSGLEAQQSMLQTAANIMSDNLENVVTAWPDFEYDVDPFYYELADAILDVSIAHSDGSGDDEPTTGVDALRQSLSQVSWAGRKTREIHEEYQSRLRKTDIDTARKHRQQAFARLADIVEQVDEHLRLINDARNELRDLPEINADEPTIVVAGYPNVGKSSLVNDVTNARGETDSYPFTTTGIGLGHFERDHIRYQIVDTPGLLDRPPQERNEIESQAVSALEHLADCVLVLLDPSGECGYPIESQLELRDAIEDQFENVPVLTIGNKADRSRDVEAEYYMSVETGENVETVLEAAIEAISYEPELPFDG</sequence>
<dbReference type="SUPFAM" id="SSF52540">
    <property type="entry name" value="P-loop containing nucleoside triphosphate hydrolases"/>
    <property type="match status" value="1"/>
</dbReference>
<proteinExistence type="predicted"/>
<dbReference type="Gene3D" id="3.40.50.300">
    <property type="entry name" value="P-loop containing nucleotide triphosphate hydrolases"/>
    <property type="match status" value="1"/>
</dbReference>
<protein>
    <submittedName>
        <fullName evidence="4">GTP-binding protein</fullName>
    </submittedName>
</protein>
<dbReference type="Gene3D" id="1.20.120.1190">
    <property type="match status" value="1"/>
</dbReference>
<dbReference type="InterPro" id="IPR006073">
    <property type="entry name" value="GTP-bd"/>
</dbReference>
<feature type="domain" description="NOG1 N-terminal helical" evidence="3">
    <location>
        <begin position="3"/>
        <end position="79"/>
    </location>
</feature>